<dbReference type="AlphaFoldDB" id="A0AAV4C2N3"/>
<proteinExistence type="predicted"/>
<name>A0AAV4C2N3_9GAST</name>
<organism evidence="1 2">
    <name type="scientific">Plakobranchus ocellatus</name>
    <dbReference type="NCBI Taxonomy" id="259542"/>
    <lineage>
        <taxon>Eukaryota</taxon>
        <taxon>Metazoa</taxon>
        <taxon>Spiralia</taxon>
        <taxon>Lophotrochozoa</taxon>
        <taxon>Mollusca</taxon>
        <taxon>Gastropoda</taxon>
        <taxon>Heterobranchia</taxon>
        <taxon>Euthyneura</taxon>
        <taxon>Panpulmonata</taxon>
        <taxon>Sacoglossa</taxon>
        <taxon>Placobranchoidea</taxon>
        <taxon>Plakobranchidae</taxon>
        <taxon>Plakobranchus</taxon>
    </lineage>
</organism>
<keyword evidence="2" id="KW-1185">Reference proteome</keyword>
<accession>A0AAV4C2N3</accession>
<reference evidence="1 2" key="1">
    <citation type="journal article" date="2021" name="Elife">
        <title>Chloroplast acquisition without the gene transfer in kleptoplastic sea slugs, Plakobranchus ocellatus.</title>
        <authorList>
            <person name="Maeda T."/>
            <person name="Takahashi S."/>
            <person name="Yoshida T."/>
            <person name="Shimamura S."/>
            <person name="Takaki Y."/>
            <person name="Nagai Y."/>
            <person name="Toyoda A."/>
            <person name="Suzuki Y."/>
            <person name="Arimoto A."/>
            <person name="Ishii H."/>
            <person name="Satoh N."/>
            <person name="Nishiyama T."/>
            <person name="Hasebe M."/>
            <person name="Maruyama T."/>
            <person name="Minagawa J."/>
            <person name="Obokata J."/>
            <person name="Shigenobu S."/>
        </authorList>
    </citation>
    <scope>NUCLEOTIDE SEQUENCE [LARGE SCALE GENOMIC DNA]</scope>
</reference>
<protein>
    <submittedName>
        <fullName evidence="1">Uncharacterized protein</fullName>
    </submittedName>
</protein>
<comment type="caution">
    <text evidence="1">The sequence shown here is derived from an EMBL/GenBank/DDBJ whole genome shotgun (WGS) entry which is preliminary data.</text>
</comment>
<dbReference type="EMBL" id="BLXT01005777">
    <property type="protein sequence ID" value="GFO25872.1"/>
    <property type="molecule type" value="Genomic_DNA"/>
</dbReference>
<evidence type="ECO:0000313" key="1">
    <source>
        <dbReference type="EMBL" id="GFO25872.1"/>
    </source>
</evidence>
<gene>
    <name evidence="1" type="ORF">PoB_005237700</name>
</gene>
<evidence type="ECO:0000313" key="2">
    <source>
        <dbReference type="Proteomes" id="UP000735302"/>
    </source>
</evidence>
<sequence length="94" mass="10542">MVISDYQALRTRDKTVNADLRAGSLFTVPPTPPAISYVPLLNGPDHVNGWRSMSQVVRQVEHMSRGPDSVVCTLVIWLWQLGRQRFVVSSIPIL</sequence>
<dbReference type="Proteomes" id="UP000735302">
    <property type="component" value="Unassembled WGS sequence"/>
</dbReference>